<dbReference type="EMBL" id="CM008964">
    <property type="protein sequence ID" value="PNW84880.1"/>
    <property type="molecule type" value="Genomic_DNA"/>
</dbReference>
<dbReference type="GeneID" id="66052778"/>
<dbReference type="AlphaFoldDB" id="A0A2K3DWH1"/>
<keyword evidence="3" id="KW-1185">Reference proteome</keyword>
<dbReference type="InParanoid" id="A0A2K3DWH1"/>
<gene>
    <name evidence="2" type="ORF">CHLRE_03g162200v5</name>
</gene>
<feature type="compositionally biased region" description="Low complexity" evidence="1">
    <location>
        <begin position="39"/>
        <end position="58"/>
    </location>
</feature>
<feature type="region of interest" description="Disordered" evidence="1">
    <location>
        <begin position="39"/>
        <end position="65"/>
    </location>
</feature>
<reference evidence="2 3" key="1">
    <citation type="journal article" date="2007" name="Science">
        <title>The Chlamydomonas genome reveals the evolution of key animal and plant functions.</title>
        <authorList>
            <person name="Merchant S.S."/>
            <person name="Prochnik S.E."/>
            <person name="Vallon O."/>
            <person name="Harris E.H."/>
            <person name="Karpowicz S.J."/>
            <person name="Witman G.B."/>
            <person name="Terry A."/>
            <person name="Salamov A."/>
            <person name="Fritz-Laylin L.K."/>
            <person name="Marechal-Drouard L."/>
            <person name="Marshall W.F."/>
            <person name="Qu L.H."/>
            <person name="Nelson D.R."/>
            <person name="Sanderfoot A.A."/>
            <person name="Spalding M.H."/>
            <person name="Kapitonov V.V."/>
            <person name="Ren Q."/>
            <person name="Ferris P."/>
            <person name="Lindquist E."/>
            <person name="Shapiro H."/>
            <person name="Lucas S.M."/>
            <person name="Grimwood J."/>
            <person name="Schmutz J."/>
            <person name="Cardol P."/>
            <person name="Cerutti H."/>
            <person name="Chanfreau G."/>
            <person name="Chen C.L."/>
            <person name="Cognat V."/>
            <person name="Croft M.T."/>
            <person name="Dent R."/>
            <person name="Dutcher S."/>
            <person name="Fernandez E."/>
            <person name="Fukuzawa H."/>
            <person name="Gonzalez-Ballester D."/>
            <person name="Gonzalez-Halphen D."/>
            <person name="Hallmann A."/>
            <person name="Hanikenne M."/>
            <person name="Hippler M."/>
            <person name="Inwood W."/>
            <person name="Jabbari K."/>
            <person name="Kalanon M."/>
            <person name="Kuras R."/>
            <person name="Lefebvre P.A."/>
            <person name="Lemaire S.D."/>
            <person name="Lobanov A.V."/>
            <person name="Lohr M."/>
            <person name="Manuell A."/>
            <person name="Meier I."/>
            <person name="Mets L."/>
            <person name="Mittag M."/>
            <person name="Mittelmeier T."/>
            <person name="Moroney J.V."/>
            <person name="Moseley J."/>
            <person name="Napoli C."/>
            <person name="Nedelcu A.M."/>
            <person name="Niyogi K."/>
            <person name="Novoselov S.V."/>
            <person name="Paulsen I.T."/>
            <person name="Pazour G."/>
            <person name="Purton S."/>
            <person name="Ral J.P."/>
            <person name="Riano-Pachon D.M."/>
            <person name="Riekhof W."/>
            <person name="Rymarquis L."/>
            <person name="Schroda M."/>
            <person name="Stern D."/>
            <person name="Umen J."/>
            <person name="Willows R."/>
            <person name="Wilson N."/>
            <person name="Zimmer S.L."/>
            <person name="Allmer J."/>
            <person name="Balk J."/>
            <person name="Bisova K."/>
            <person name="Chen C.J."/>
            <person name="Elias M."/>
            <person name="Gendler K."/>
            <person name="Hauser C."/>
            <person name="Lamb M.R."/>
            <person name="Ledford H."/>
            <person name="Long J.C."/>
            <person name="Minagawa J."/>
            <person name="Page M.D."/>
            <person name="Pan J."/>
            <person name="Pootakham W."/>
            <person name="Roje S."/>
            <person name="Rose A."/>
            <person name="Stahlberg E."/>
            <person name="Terauchi A.M."/>
            <person name="Yang P."/>
            <person name="Ball S."/>
            <person name="Bowler C."/>
            <person name="Dieckmann C.L."/>
            <person name="Gladyshev V.N."/>
            <person name="Green P."/>
            <person name="Jorgensen R."/>
            <person name="Mayfield S."/>
            <person name="Mueller-Roeber B."/>
            <person name="Rajamani S."/>
            <person name="Sayre R.T."/>
            <person name="Brokstein P."/>
            <person name="Dubchak I."/>
            <person name="Goodstein D."/>
            <person name="Hornick L."/>
            <person name="Huang Y.W."/>
            <person name="Jhaveri J."/>
            <person name="Luo Y."/>
            <person name="Martinez D."/>
            <person name="Ngau W.C."/>
            <person name="Otillar B."/>
            <person name="Poliakov A."/>
            <person name="Porter A."/>
            <person name="Szajkowski L."/>
            <person name="Werner G."/>
            <person name="Zhou K."/>
            <person name="Grigoriev I.V."/>
            <person name="Rokhsar D.S."/>
            <person name="Grossman A.R."/>
        </authorList>
    </citation>
    <scope>NUCLEOTIDE SEQUENCE [LARGE SCALE GENOMIC DNA]</scope>
    <source>
        <strain evidence="3">CC-503</strain>
    </source>
</reference>
<dbReference type="OrthoDB" id="548967at2759"/>
<name>A0A2K3DWH1_CHLRE</name>
<dbReference type="KEGG" id="cre:CHLRE_03g162200v5"/>
<evidence type="ECO:0000256" key="1">
    <source>
        <dbReference type="SAM" id="MobiDB-lite"/>
    </source>
</evidence>
<evidence type="ECO:0000313" key="3">
    <source>
        <dbReference type="Proteomes" id="UP000006906"/>
    </source>
</evidence>
<dbReference type="Proteomes" id="UP000006906">
    <property type="component" value="Chromosome 3"/>
</dbReference>
<protein>
    <recommendedName>
        <fullName evidence="4">BTB domain-containing protein</fullName>
    </recommendedName>
</protein>
<proteinExistence type="predicted"/>
<dbReference type="RefSeq" id="XP_042925849.1">
    <property type="nucleotide sequence ID" value="XM_043060720.1"/>
</dbReference>
<evidence type="ECO:0000313" key="2">
    <source>
        <dbReference type="EMBL" id="PNW84880.1"/>
    </source>
</evidence>
<dbReference type="Gramene" id="PNW84880">
    <property type="protein sequence ID" value="PNW84880"/>
    <property type="gene ID" value="CHLRE_03g162200v5"/>
</dbReference>
<evidence type="ECO:0008006" key="4">
    <source>
        <dbReference type="Google" id="ProtNLM"/>
    </source>
</evidence>
<organism evidence="2 3">
    <name type="scientific">Chlamydomonas reinhardtii</name>
    <name type="common">Chlamydomonas smithii</name>
    <dbReference type="NCBI Taxonomy" id="3055"/>
    <lineage>
        <taxon>Eukaryota</taxon>
        <taxon>Viridiplantae</taxon>
        <taxon>Chlorophyta</taxon>
        <taxon>core chlorophytes</taxon>
        <taxon>Chlorophyceae</taxon>
        <taxon>CS clade</taxon>
        <taxon>Chlamydomonadales</taxon>
        <taxon>Chlamydomonadaceae</taxon>
        <taxon>Chlamydomonas</taxon>
    </lineage>
</organism>
<accession>A0A2K3DWH1</accession>
<sequence>MALLASCAARHTSLLRRPAVSAPPAARLALPRPLLLQRPVVRRQQSTTKSAASSSTTPPERPPAALAVAPCTGLVSLAFGESGYGARSSATVFGVHLPGNLLLAAAPKAQPLQVDCALLWHASPVLRRQIEKICGSASPGAAAREGGGAAARVLLVDGTAADWGAVLKLVKHTGDVSAVCWDNVASLLRLADKYDMAAVRSTCAAFLVGRKNDMSLHEPLESPKNLLHAASLVERYLSSRSTPLQAALQEHATPIASLLQHTLQAVHICHWTHTSDAQAWNTWKSHARGVVTGLNKSVRHRRYGDIVTVAVQVQVQKAAMAALEVLTS</sequence>